<dbReference type="Gene3D" id="1.10.540.10">
    <property type="entry name" value="Acyl-CoA dehydrogenase/oxidase, N-terminal domain"/>
    <property type="match status" value="1"/>
</dbReference>
<accession>A0ABQ5R9N4</accession>
<dbReference type="Gene3D" id="1.20.140.10">
    <property type="entry name" value="Butyryl-CoA Dehydrogenase, subunit A, domain 3"/>
    <property type="match status" value="1"/>
</dbReference>
<feature type="domain" description="Acyl-CoA dehydrogenase/oxidase N-terminal" evidence="9">
    <location>
        <begin position="6"/>
        <end position="121"/>
    </location>
</feature>
<dbReference type="SUPFAM" id="SSF56645">
    <property type="entry name" value="Acyl-CoA dehydrogenase NM domain-like"/>
    <property type="match status" value="1"/>
</dbReference>
<feature type="domain" description="Acyl-CoA oxidase/dehydrogenase middle" evidence="8">
    <location>
        <begin position="127"/>
        <end position="219"/>
    </location>
</feature>
<evidence type="ECO:0000256" key="2">
    <source>
        <dbReference type="ARBA" id="ARBA00009347"/>
    </source>
</evidence>
<dbReference type="PANTHER" id="PTHR43292">
    <property type="entry name" value="ACYL-COA DEHYDROGENASE"/>
    <property type="match status" value="1"/>
</dbReference>
<evidence type="ECO:0000259" key="9">
    <source>
        <dbReference type="Pfam" id="PF02771"/>
    </source>
</evidence>
<keyword evidence="5 6" id="KW-0560">Oxidoreductase</keyword>
<evidence type="ECO:0000256" key="5">
    <source>
        <dbReference type="ARBA" id="ARBA00023002"/>
    </source>
</evidence>
<reference evidence="10" key="1">
    <citation type="submission" date="2022-12" db="EMBL/GenBank/DDBJ databases">
        <title>New Phytohabitans aurantiacus sp. RD004123 nov., an actinomycete isolated from soil.</title>
        <authorList>
            <person name="Triningsih D.W."/>
            <person name="Harunari E."/>
            <person name="Igarashi Y."/>
        </authorList>
    </citation>
    <scope>NUCLEOTIDE SEQUENCE</scope>
    <source>
        <strain evidence="10">RD004123</strain>
    </source>
</reference>
<comment type="similarity">
    <text evidence="2 6">Belongs to the acyl-CoA dehydrogenase family.</text>
</comment>
<keyword evidence="11" id="KW-1185">Reference proteome</keyword>
<sequence>MEFGFSKEQELFRQRVRNLLAEGPVRDGIAALRADPDPEPDARPLYRELGRRGLLAVNWPERYGGGGRGLLDAAITVEEMVRAGVPDTLHVNTIQIVGLFLLMAGTPQQQARYLPRMASGERFATVLYTEPDAGSDLGSLATTAVPDGDGGWRLSGLKIFSLKGHLTDIGLCAARTGPPESRYQGITLFLVDLHAPGVRRSVVASIADEQFSRVELDDVRVPDSDRLGEVDNGWPLVTQALTVERTGLDYYLKAERWLAAACDVLDATTGPEGVDGAVLEEIGRYGAAVNAGRLLAWRVLAGLADGEVDELAAATAKLYTSELAQRIAGWSTARLAGSAGDPRLPAEAADLVEAAYREAPGLTISAGSSEMMLQIVASLALDRLEREARAS</sequence>
<dbReference type="InterPro" id="IPR037069">
    <property type="entry name" value="AcylCoA_DH/ox_N_sf"/>
</dbReference>
<dbReference type="Proteomes" id="UP001144280">
    <property type="component" value="Unassembled WGS sequence"/>
</dbReference>
<comment type="caution">
    <text evidence="10">The sequence shown here is derived from an EMBL/GenBank/DDBJ whole genome shotgun (WGS) entry which is preliminary data.</text>
</comment>
<organism evidence="10 11">
    <name type="scientific">Phytohabitans aurantiacus</name>
    <dbReference type="NCBI Taxonomy" id="3016789"/>
    <lineage>
        <taxon>Bacteria</taxon>
        <taxon>Bacillati</taxon>
        <taxon>Actinomycetota</taxon>
        <taxon>Actinomycetes</taxon>
        <taxon>Micromonosporales</taxon>
        <taxon>Micromonosporaceae</taxon>
    </lineage>
</organism>
<dbReference type="InterPro" id="IPR009100">
    <property type="entry name" value="AcylCoA_DH/oxidase_NM_dom_sf"/>
</dbReference>
<keyword evidence="3 6" id="KW-0285">Flavoprotein</keyword>
<feature type="domain" description="Acyl-CoA dehydrogenase/oxidase C-terminal" evidence="7">
    <location>
        <begin position="232"/>
        <end position="378"/>
    </location>
</feature>
<evidence type="ECO:0000313" key="11">
    <source>
        <dbReference type="Proteomes" id="UP001144280"/>
    </source>
</evidence>
<evidence type="ECO:0000313" key="10">
    <source>
        <dbReference type="EMBL" id="GLI02607.1"/>
    </source>
</evidence>
<dbReference type="InterPro" id="IPR046373">
    <property type="entry name" value="Acyl-CoA_Oxase/DH_mid-dom_sf"/>
</dbReference>
<proteinExistence type="inferred from homology"/>
<evidence type="ECO:0000256" key="6">
    <source>
        <dbReference type="RuleBase" id="RU362125"/>
    </source>
</evidence>
<dbReference type="Pfam" id="PF02771">
    <property type="entry name" value="Acyl-CoA_dh_N"/>
    <property type="match status" value="1"/>
</dbReference>
<evidence type="ECO:0000256" key="3">
    <source>
        <dbReference type="ARBA" id="ARBA00022630"/>
    </source>
</evidence>
<evidence type="ECO:0000256" key="1">
    <source>
        <dbReference type="ARBA" id="ARBA00001974"/>
    </source>
</evidence>
<dbReference type="EMBL" id="BSDI01000065">
    <property type="protein sequence ID" value="GLI02607.1"/>
    <property type="molecule type" value="Genomic_DNA"/>
</dbReference>
<dbReference type="RefSeq" id="WP_281904209.1">
    <property type="nucleotide sequence ID" value="NZ_BSDI01000065.1"/>
</dbReference>
<dbReference type="InterPro" id="IPR036250">
    <property type="entry name" value="AcylCo_DH-like_C"/>
</dbReference>
<dbReference type="InterPro" id="IPR009075">
    <property type="entry name" value="AcylCo_DH/oxidase_C"/>
</dbReference>
<name>A0ABQ5R9N4_9ACTN</name>
<dbReference type="InterPro" id="IPR052161">
    <property type="entry name" value="Mycobact_Acyl-CoA_DH"/>
</dbReference>
<dbReference type="Pfam" id="PF02770">
    <property type="entry name" value="Acyl-CoA_dh_M"/>
    <property type="match status" value="1"/>
</dbReference>
<evidence type="ECO:0000256" key="4">
    <source>
        <dbReference type="ARBA" id="ARBA00022827"/>
    </source>
</evidence>
<dbReference type="Pfam" id="PF00441">
    <property type="entry name" value="Acyl-CoA_dh_1"/>
    <property type="match status" value="1"/>
</dbReference>
<evidence type="ECO:0000259" key="7">
    <source>
        <dbReference type="Pfam" id="PF00441"/>
    </source>
</evidence>
<protein>
    <submittedName>
        <fullName evidence="10">Acyl-CoA dehydrogenase</fullName>
    </submittedName>
</protein>
<evidence type="ECO:0000259" key="8">
    <source>
        <dbReference type="Pfam" id="PF02770"/>
    </source>
</evidence>
<gene>
    <name evidence="10" type="ORF">Pa4123_78850</name>
</gene>
<dbReference type="PANTHER" id="PTHR43292:SF4">
    <property type="entry name" value="ACYL-COA DEHYDROGENASE FADE34"/>
    <property type="match status" value="1"/>
</dbReference>
<keyword evidence="4 6" id="KW-0274">FAD</keyword>
<dbReference type="InterPro" id="IPR006091">
    <property type="entry name" value="Acyl-CoA_Oxase/DH_mid-dom"/>
</dbReference>
<dbReference type="Gene3D" id="2.40.110.10">
    <property type="entry name" value="Butyryl-CoA Dehydrogenase, subunit A, domain 2"/>
    <property type="match status" value="1"/>
</dbReference>
<dbReference type="SUPFAM" id="SSF47203">
    <property type="entry name" value="Acyl-CoA dehydrogenase C-terminal domain-like"/>
    <property type="match status" value="1"/>
</dbReference>
<comment type="cofactor">
    <cofactor evidence="1 6">
        <name>FAD</name>
        <dbReference type="ChEBI" id="CHEBI:57692"/>
    </cofactor>
</comment>
<dbReference type="InterPro" id="IPR013786">
    <property type="entry name" value="AcylCoA_DH/ox_N"/>
</dbReference>